<organism evidence="2 3">
    <name type="scientific">Moniliophthora roreri</name>
    <name type="common">Frosty pod rot fungus</name>
    <name type="synonym">Monilia roreri</name>
    <dbReference type="NCBI Taxonomy" id="221103"/>
    <lineage>
        <taxon>Eukaryota</taxon>
        <taxon>Fungi</taxon>
        <taxon>Dikarya</taxon>
        <taxon>Basidiomycota</taxon>
        <taxon>Agaricomycotina</taxon>
        <taxon>Agaricomycetes</taxon>
        <taxon>Agaricomycetidae</taxon>
        <taxon>Agaricales</taxon>
        <taxon>Marasmiineae</taxon>
        <taxon>Marasmiaceae</taxon>
        <taxon>Moniliophthora</taxon>
    </lineage>
</organism>
<proteinExistence type="predicted"/>
<feature type="region of interest" description="Disordered" evidence="1">
    <location>
        <begin position="154"/>
        <end position="177"/>
    </location>
</feature>
<dbReference type="Proteomes" id="UP000054988">
    <property type="component" value="Unassembled WGS sequence"/>
</dbReference>
<evidence type="ECO:0000256" key="1">
    <source>
        <dbReference type="SAM" id="MobiDB-lite"/>
    </source>
</evidence>
<feature type="region of interest" description="Disordered" evidence="1">
    <location>
        <begin position="256"/>
        <end position="281"/>
    </location>
</feature>
<evidence type="ECO:0000313" key="3">
    <source>
        <dbReference type="Proteomes" id="UP000054988"/>
    </source>
</evidence>
<protein>
    <submittedName>
        <fullName evidence="2">Uncharacterized protein</fullName>
    </submittedName>
</protein>
<feature type="region of interest" description="Disordered" evidence="1">
    <location>
        <begin position="1"/>
        <end position="48"/>
    </location>
</feature>
<reference evidence="2 3" key="1">
    <citation type="submission" date="2015-12" db="EMBL/GenBank/DDBJ databases">
        <title>Draft genome sequence of Moniliophthora roreri, the causal agent of frosty pod rot of cacao.</title>
        <authorList>
            <person name="Aime M.C."/>
            <person name="Diaz-Valderrama J.R."/>
            <person name="Kijpornyongpan T."/>
            <person name="Phillips-Mora W."/>
        </authorList>
    </citation>
    <scope>NUCLEOTIDE SEQUENCE [LARGE SCALE GENOMIC DNA]</scope>
    <source>
        <strain evidence="2 3">MCA 2952</strain>
    </source>
</reference>
<dbReference type="EMBL" id="LATX01000831">
    <property type="protein sequence ID" value="KTB44895.1"/>
    <property type="molecule type" value="Genomic_DNA"/>
</dbReference>
<feature type="compositionally biased region" description="Polar residues" evidence="1">
    <location>
        <begin position="263"/>
        <end position="274"/>
    </location>
</feature>
<gene>
    <name evidence="2" type="ORF">WG66_2556</name>
</gene>
<dbReference type="AlphaFoldDB" id="A0A0W0G8M7"/>
<sequence>MSNSRGSPRGRGGSPLSTHGGSPLSPNAEAPETSTSTSSSDIERPGSSASRICADGDWFCDWMSSLEVEYNLLDSTTHPEFDELLAPFPTTLPLKDRPSDDVVAENPDFFDAIDFTYSGLVNEGFDFGKNWSILEHSYTQFKWHDHENEASLRQGLNKVPGSPTLHKGSNTRSGYPDLLEPLQKLTSKQIQAGVDSAKDHFSWYEPSDKPSPPPNPKRKGDPSSSLSGKRFKGGPKDAEDVDFDIRFDNFVSFDDSMDELKTPNESLHSPSPQKTIPIDQLQDLIRIMDPAKA</sequence>
<evidence type="ECO:0000313" key="2">
    <source>
        <dbReference type="EMBL" id="KTB44895.1"/>
    </source>
</evidence>
<name>A0A0W0G8M7_MONRR</name>
<feature type="region of interest" description="Disordered" evidence="1">
    <location>
        <begin position="200"/>
        <end position="240"/>
    </location>
</feature>
<accession>A0A0W0G8M7</accession>
<comment type="caution">
    <text evidence="2">The sequence shown here is derived from an EMBL/GenBank/DDBJ whole genome shotgun (WGS) entry which is preliminary data.</text>
</comment>